<keyword evidence="1" id="KW-1133">Transmembrane helix</keyword>
<sequence>MHNLWLLDLMLGLTALLLANQYWYLTRAQFQSAALMLVAALAFIALAAIAGAYRYGIDPGVTELHRALTRLSGYAAFLLIGIGLLWVRLGLRWGADSRAPAYVVVAVVLASSISLGESGLLAPRWVVDLYSTLGLLLWLLVALLEWVSPRRLSRKQAFVLGGGAVLVAVNVLFVGTGARQLLGLARTNWFHLLLAISVFSLLSARPLFTRTADGRRA</sequence>
<evidence type="ECO:0000256" key="1">
    <source>
        <dbReference type="SAM" id="Phobius"/>
    </source>
</evidence>
<organism evidence="2 3">
    <name type="scientific">Microbulbifer spongiae</name>
    <dbReference type="NCBI Taxonomy" id="2944933"/>
    <lineage>
        <taxon>Bacteria</taxon>
        <taxon>Pseudomonadati</taxon>
        <taxon>Pseudomonadota</taxon>
        <taxon>Gammaproteobacteria</taxon>
        <taxon>Cellvibrionales</taxon>
        <taxon>Microbulbiferaceae</taxon>
        <taxon>Microbulbifer</taxon>
    </lineage>
</organism>
<accession>A0ABY9E9P9</accession>
<keyword evidence="1" id="KW-0812">Transmembrane</keyword>
<feature type="transmembrane region" description="Helical" evidence="1">
    <location>
        <begin position="189"/>
        <end position="208"/>
    </location>
</feature>
<feature type="transmembrane region" description="Helical" evidence="1">
    <location>
        <begin position="99"/>
        <end position="123"/>
    </location>
</feature>
<keyword evidence="3" id="KW-1185">Reference proteome</keyword>
<name>A0ABY9E9P9_9GAMM</name>
<evidence type="ECO:0000313" key="3">
    <source>
        <dbReference type="Proteomes" id="UP001321520"/>
    </source>
</evidence>
<dbReference type="EMBL" id="CP098023">
    <property type="protein sequence ID" value="WKD48862.1"/>
    <property type="molecule type" value="Genomic_DNA"/>
</dbReference>
<gene>
    <name evidence="2" type="ORF">M8T91_13240</name>
</gene>
<feature type="transmembrane region" description="Helical" evidence="1">
    <location>
        <begin position="6"/>
        <end position="25"/>
    </location>
</feature>
<feature type="transmembrane region" description="Helical" evidence="1">
    <location>
        <begin position="67"/>
        <end position="87"/>
    </location>
</feature>
<reference evidence="2 3" key="1">
    <citation type="submission" date="2022-05" db="EMBL/GenBank/DDBJ databases">
        <title>Microbulbifer sp. nov., isolated from sponge.</title>
        <authorList>
            <person name="Gao L."/>
        </authorList>
    </citation>
    <scope>NUCLEOTIDE SEQUENCE [LARGE SCALE GENOMIC DNA]</scope>
    <source>
        <strain evidence="2 3">MI-G</strain>
    </source>
</reference>
<feature type="transmembrane region" description="Helical" evidence="1">
    <location>
        <begin position="32"/>
        <end position="55"/>
    </location>
</feature>
<proteinExistence type="predicted"/>
<evidence type="ECO:0000313" key="2">
    <source>
        <dbReference type="EMBL" id="WKD48862.1"/>
    </source>
</evidence>
<feature type="transmembrane region" description="Helical" evidence="1">
    <location>
        <begin position="158"/>
        <end position="177"/>
    </location>
</feature>
<dbReference type="RefSeq" id="WP_301414642.1">
    <property type="nucleotide sequence ID" value="NZ_CP098023.1"/>
</dbReference>
<keyword evidence="1" id="KW-0472">Membrane</keyword>
<protein>
    <submittedName>
        <fullName evidence="2">Uncharacterized protein</fullName>
    </submittedName>
</protein>
<feature type="transmembrane region" description="Helical" evidence="1">
    <location>
        <begin position="129"/>
        <end position="146"/>
    </location>
</feature>
<dbReference type="Proteomes" id="UP001321520">
    <property type="component" value="Chromosome"/>
</dbReference>